<evidence type="ECO:0000313" key="2">
    <source>
        <dbReference type="Proteomes" id="UP000552097"/>
    </source>
</evidence>
<dbReference type="RefSeq" id="WP_184918416.1">
    <property type="nucleotide sequence ID" value="NZ_JACHMO010000001.1"/>
</dbReference>
<reference evidence="1 2" key="1">
    <citation type="submission" date="2020-08" db="EMBL/GenBank/DDBJ databases">
        <title>Sequencing the genomes of 1000 actinobacteria strains.</title>
        <authorList>
            <person name="Klenk H.-P."/>
        </authorList>
    </citation>
    <scope>NUCLEOTIDE SEQUENCE [LARGE SCALE GENOMIC DNA]</scope>
    <source>
        <strain evidence="1 2">DSM 45486</strain>
    </source>
</reference>
<organism evidence="1 2">
    <name type="scientific">Saccharothrix ecbatanensis</name>
    <dbReference type="NCBI Taxonomy" id="1105145"/>
    <lineage>
        <taxon>Bacteria</taxon>
        <taxon>Bacillati</taxon>
        <taxon>Actinomycetota</taxon>
        <taxon>Actinomycetes</taxon>
        <taxon>Pseudonocardiales</taxon>
        <taxon>Pseudonocardiaceae</taxon>
        <taxon>Saccharothrix</taxon>
    </lineage>
</organism>
<dbReference type="EMBL" id="JACHMO010000001">
    <property type="protein sequence ID" value="MBB5801982.1"/>
    <property type="molecule type" value="Genomic_DNA"/>
</dbReference>
<name>A0A7W9HGS1_9PSEU</name>
<evidence type="ECO:0000313" key="1">
    <source>
        <dbReference type="EMBL" id="MBB5801982.1"/>
    </source>
</evidence>
<sequence length="56" mass="5991">MDEWARLGNQAANDAIKRLTMPKEVGGGGFAGAAAAGLDMSGFIRNFDIRTIFVNF</sequence>
<dbReference type="AlphaFoldDB" id="A0A7W9HGS1"/>
<protein>
    <submittedName>
        <fullName evidence="1">Uncharacterized protein</fullName>
    </submittedName>
</protein>
<dbReference type="Proteomes" id="UP000552097">
    <property type="component" value="Unassembled WGS sequence"/>
</dbReference>
<gene>
    <name evidence="1" type="ORF">F4560_001750</name>
</gene>
<accession>A0A7W9HGS1</accession>
<comment type="caution">
    <text evidence="1">The sequence shown here is derived from an EMBL/GenBank/DDBJ whole genome shotgun (WGS) entry which is preliminary data.</text>
</comment>
<keyword evidence="2" id="KW-1185">Reference proteome</keyword>
<proteinExistence type="predicted"/>